<dbReference type="EMBL" id="CP072753">
    <property type="protein sequence ID" value="QUC16818.1"/>
    <property type="molecule type" value="Genomic_DNA"/>
</dbReference>
<evidence type="ECO:0000313" key="3">
    <source>
        <dbReference type="Proteomes" id="UP000027002"/>
    </source>
</evidence>
<organism evidence="2 3">
    <name type="scientific">Ustilaginoidea virens</name>
    <name type="common">Rice false smut fungus</name>
    <name type="synonym">Villosiclava virens</name>
    <dbReference type="NCBI Taxonomy" id="1159556"/>
    <lineage>
        <taxon>Eukaryota</taxon>
        <taxon>Fungi</taxon>
        <taxon>Dikarya</taxon>
        <taxon>Ascomycota</taxon>
        <taxon>Pezizomycotina</taxon>
        <taxon>Sordariomycetes</taxon>
        <taxon>Hypocreomycetidae</taxon>
        <taxon>Hypocreales</taxon>
        <taxon>Clavicipitaceae</taxon>
        <taxon>Ustilaginoidea</taxon>
    </lineage>
</organism>
<dbReference type="RefSeq" id="XP_042994491.1">
    <property type="nucleotide sequence ID" value="XM_043138557.1"/>
</dbReference>
<sequence>MATSPISDAASRFGNPASPPRRPQHPSSNSRPSASPNRRESPRAPSGPRTTMPDTSPPGIPLDDGILVALEGKCVDEFGNILDWDGTVLGRAEGDLPSMVGRPVAKGGSILDAAGDLAGRVAEVLPPALTPEGESGRKKLKRDHRGNIYDQFGNVVGRMRTNSGGGSKATGVDDGDRGDSGFSSRGETGATGARPEGADETAALDPLPATPSPSEIYLDVKSTHDGIQLVIKIPTVFNGRHETMQCNVER</sequence>
<evidence type="ECO:0000256" key="1">
    <source>
        <dbReference type="SAM" id="MobiDB-lite"/>
    </source>
</evidence>
<evidence type="ECO:0008006" key="4">
    <source>
        <dbReference type="Google" id="ProtNLM"/>
    </source>
</evidence>
<dbReference type="GeneID" id="66061837"/>
<name>A0A8E5ME05_USTVR</name>
<dbReference type="Pfam" id="PF12396">
    <property type="entry name" value="DUF3659"/>
    <property type="match status" value="1"/>
</dbReference>
<feature type="compositionally biased region" description="Low complexity" evidence="1">
    <location>
        <begin position="26"/>
        <end position="36"/>
    </location>
</feature>
<dbReference type="Proteomes" id="UP000027002">
    <property type="component" value="Chromosome 1"/>
</dbReference>
<proteinExistence type="predicted"/>
<dbReference type="KEGG" id="uvi:66061837"/>
<reference evidence="2" key="1">
    <citation type="submission" date="2020-03" db="EMBL/GenBank/DDBJ databases">
        <title>A mixture of massive structural variations and highly conserved coding sequences in Ustilaginoidea virens genome.</title>
        <authorList>
            <person name="Zhang K."/>
            <person name="Zhao Z."/>
            <person name="Zhang Z."/>
            <person name="Li Y."/>
            <person name="Hsiang T."/>
            <person name="Sun W."/>
        </authorList>
    </citation>
    <scope>NUCLEOTIDE SEQUENCE</scope>
    <source>
        <strain evidence="2">UV-8b</strain>
    </source>
</reference>
<feature type="region of interest" description="Disordered" evidence="1">
    <location>
        <begin position="155"/>
        <end position="211"/>
    </location>
</feature>
<dbReference type="OrthoDB" id="3946749at2759"/>
<evidence type="ECO:0000313" key="2">
    <source>
        <dbReference type="EMBL" id="QUC16818.1"/>
    </source>
</evidence>
<protein>
    <recommendedName>
        <fullName evidence="4">LEA domain protein</fullName>
    </recommendedName>
</protein>
<gene>
    <name evidence="2" type="ORF">UV8b_01059</name>
</gene>
<dbReference type="InterPro" id="IPR022124">
    <property type="entry name" value="DUF3659"/>
</dbReference>
<dbReference type="AlphaFoldDB" id="A0A8E5ME05"/>
<feature type="region of interest" description="Disordered" evidence="1">
    <location>
        <begin position="1"/>
        <end position="64"/>
    </location>
</feature>
<keyword evidence="3" id="KW-1185">Reference proteome</keyword>
<accession>A0A8E5ME05</accession>